<dbReference type="PANTHER" id="PTHR47099:SF1">
    <property type="entry name" value="METHYLCOBAMIDE:COM METHYLTRANSFERASE MTBA"/>
    <property type="match status" value="1"/>
</dbReference>
<gene>
    <name evidence="2" type="ORF">DRJ00_07055</name>
</gene>
<accession>A0A497E2F3</accession>
<dbReference type="InterPro" id="IPR000257">
    <property type="entry name" value="Uroporphyrinogen_deCOase"/>
</dbReference>
<comment type="caution">
    <text evidence="2">The sequence shown here is derived from an EMBL/GenBank/DDBJ whole genome shotgun (WGS) entry which is preliminary data.</text>
</comment>
<dbReference type="GO" id="GO:0006779">
    <property type="term" value="P:porphyrin-containing compound biosynthetic process"/>
    <property type="evidence" value="ECO:0007669"/>
    <property type="project" value="InterPro"/>
</dbReference>
<evidence type="ECO:0000313" key="3">
    <source>
        <dbReference type="Proteomes" id="UP000279422"/>
    </source>
</evidence>
<dbReference type="AlphaFoldDB" id="A0A497E2F3"/>
<dbReference type="SUPFAM" id="SSF51726">
    <property type="entry name" value="UROD/MetE-like"/>
    <property type="match status" value="1"/>
</dbReference>
<evidence type="ECO:0000259" key="1">
    <source>
        <dbReference type="Pfam" id="PF01208"/>
    </source>
</evidence>
<protein>
    <recommendedName>
        <fullName evidence="1">Uroporphyrinogen decarboxylase (URO-D) domain-containing protein</fullName>
    </recommendedName>
</protein>
<feature type="domain" description="Uroporphyrinogen decarboxylase (URO-D)" evidence="1">
    <location>
        <begin position="61"/>
        <end position="256"/>
    </location>
</feature>
<dbReference type="PANTHER" id="PTHR47099">
    <property type="entry name" value="METHYLCOBAMIDE:COM METHYLTRANSFERASE MTBA"/>
    <property type="match status" value="1"/>
</dbReference>
<dbReference type="GO" id="GO:0004853">
    <property type="term" value="F:uroporphyrinogen decarboxylase activity"/>
    <property type="evidence" value="ECO:0007669"/>
    <property type="project" value="InterPro"/>
</dbReference>
<dbReference type="Gene3D" id="3.20.20.210">
    <property type="match status" value="1"/>
</dbReference>
<name>A0A497E2F3_UNCAE</name>
<evidence type="ECO:0000313" key="2">
    <source>
        <dbReference type="EMBL" id="RLE08025.1"/>
    </source>
</evidence>
<dbReference type="Pfam" id="PF01208">
    <property type="entry name" value="URO-D"/>
    <property type="match status" value="1"/>
</dbReference>
<feature type="non-terminal residue" evidence="2">
    <location>
        <position position="1"/>
    </location>
</feature>
<reference evidence="2 3" key="1">
    <citation type="submission" date="2018-06" db="EMBL/GenBank/DDBJ databases">
        <title>Extensive metabolic versatility and redundancy in microbially diverse, dynamic hydrothermal sediments.</title>
        <authorList>
            <person name="Dombrowski N."/>
            <person name="Teske A."/>
            <person name="Baker B.J."/>
        </authorList>
    </citation>
    <scope>NUCLEOTIDE SEQUENCE [LARGE SCALE GENOMIC DNA]</scope>
    <source>
        <strain evidence="2">B47_G16</strain>
    </source>
</reference>
<dbReference type="EMBL" id="QMPZ01000123">
    <property type="protein sequence ID" value="RLE08025.1"/>
    <property type="molecule type" value="Genomic_DNA"/>
</dbReference>
<dbReference type="Proteomes" id="UP000279422">
    <property type="component" value="Unassembled WGS sequence"/>
</dbReference>
<dbReference type="InterPro" id="IPR038071">
    <property type="entry name" value="UROD/MetE-like_sf"/>
</dbReference>
<organism evidence="2 3">
    <name type="scientific">Aerophobetes bacterium</name>
    <dbReference type="NCBI Taxonomy" id="2030807"/>
    <lineage>
        <taxon>Bacteria</taxon>
        <taxon>Candidatus Aerophobota</taxon>
    </lineage>
</organism>
<proteinExistence type="predicted"/>
<sequence length="262" mass="30427">RHPLAHVRTIKDVEEFNWPNVDAYEFLVKNVCKKAREIYEKSEYATVIDVDVLFHRYQWLRGFEQWLLDIKLNPKLHKAIADRIYYINSTLAMRLLNEVGKYTDIVKLSDDFGTSTAPFMSPQDFRIHVKPYFKDFIGRVKKQFPHIKFYLHSHGQIMDLIPDLIDCGIDILNPILPLDNMDPVRLKREFGSQLAFEGGIDVEHVLIFGTVDEVKEHVKRVIDILAPGGGFIFKVQAISPLIPYENLSTAYKLAAEYGRYNK</sequence>
<dbReference type="InterPro" id="IPR052024">
    <property type="entry name" value="Methanogen_methyltrans"/>
</dbReference>